<evidence type="ECO:0000313" key="3">
    <source>
        <dbReference type="Proteomes" id="UP000616499"/>
    </source>
</evidence>
<dbReference type="InterPro" id="IPR003812">
    <property type="entry name" value="Fido"/>
</dbReference>
<dbReference type="SUPFAM" id="SSF140931">
    <property type="entry name" value="Fic-like"/>
    <property type="match status" value="1"/>
</dbReference>
<name>A0ABQ2H4C5_9PSED</name>
<feature type="domain" description="Fido" evidence="1">
    <location>
        <begin position="185"/>
        <end position="342"/>
    </location>
</feature>
<gene>
    <name evidence="2" type="ORF">GCM10009425_46130</name>
</gene>
<proteinExistence type="predicted"/>
<dbReference type="PROSITE" id="PS51459">
    <property type="entry name" value="FIDO"/>
    <property type="match status" value="1"/>
</dbReference>
<evidence type="ECO:0000259" key="1">
    <source>
        <dbReference type="PROSITE" id="PS51459"/>
    </source>
</evidence>
<dbReference type="PANTHER" id="PTHR13504">
    <property type="entry name" value="FIDO DOMAIN-CONTAINING PROTEIN DDB_G0283145"/>
    <property type="match status" value="1"/>
</dbReference>
<dbReference type="InterPro" id="IPR040198">
    <property type="entry name" value="Fido_containing"/>
</dbReference>
<organism evidence="2 3">
    <name type="scientific">Pseudomonas asuensis</name>
    <dbReference type="NCBI Taxonomy" id="1825787"/>
    <lineage>
        <taxon>Bacteria</taxon>
        <taxon>Pseudomonadati</taxon>
        <taxon>Pseudomonadota</taxon>
        <taxon>Gammaproteobacteria</taxon>
        <taxon>Pseudomonadales</taxon>
        <taxon>Pseudomonadaceae</taxon>
        <taxon>Pseudomonas</taxon>
    </lineage>
</organism>
<keyword evidence="3" id="KW-1185">Reference proteome</keyword>
<dbReference type="Proteomes" id="UP000616499">
    <property type="component" value="Unassembled WGS sequence"/>
</dbReference>
<dbReference type="EMBL" id="BMNW01000018">
    <property type="protein sequence ID" value="GGM30311.1"/>
    <property type="molecule type" value="Genomic_DNA"/>
</dbReference>
<dbReference type="RefSeq" id="WP_188868520.1">
    <property type="nucleotide sequence ID" value="NZ_BMNW01000018.1"/>
</dbReference>
<dbReference type="PANTHER" id="PTHR13504:SF38">
    <property type="entry name" value="FIDO DOMAIN-CONTAINING PROTEIN"/>
    <property type="match status" value="1"/>
</dbReference>
<comment type="caution">
    <text evidence="2">The sequence shown here is derived from an EMBL/GenBank/DDBJ whole genome shotgun (WGS) entry which is preliminary data.</text>
</comment>
<protein>
    <recommendedName>
        <fullName evidence="1">Fido domain-containing protein</fullName>
    </recommendedName>
</protein>
<dbReference type="InterPro" id="IPR036597">
    <property type="entry name" value="Fido-like_dom_sf"/>
</dbReference>
<sequence>MIKTPPARIRMPMVEITEKAPNKIDDYMQLYAALDSKGRYQHFDKLRFRIPEGLDHSLVWSLVKSARDRQLSEVLPLGEPPKLCKLMLTPAMHMATSESDRHTTGAALEWMCSKIGERKHIHYLLNDLIEDEAISSSQLEGAATTTKAAKDLLKRNRGPRTPDEKMIIGNFKMMQCAWKRRHEELTTDLISEIHQVGVEGIDDEKYHPGAFRNTDDVVVEDGDGNVVHNPPPAAGLEKRLNDLVKWVNTNHSVSNSNVYLHPLIKGIILHFAIGYEHPFHDGNGRVARSLFYWFLFKHDFAAFRYIAISTLLKSAPIQYGKSYLYTETDDMDLTYFVDYQSRIIIRAIEEFKRAYEETLDDMNKFNVFLYESGLFGKLTDKQKVVLQVAKSGRAQEFTAQNVKENLNCSYNTASSILNGLVELKLFKKVKIGREWVFSMKPTTDIIKNWKP</sequence>
<accession>A0ABQ2H4C5</accession>
<dbReference type="Gene3D" id="1.10.3290.10">
    <property type="entry name" value="Fido-like domain"/>
    <property type="match status" value="1"/>
</dbReference>
<reference evidence="3" key="1">
    <citation type="journal article" date="2019" name="Int. J. Syst. Evol. Microbiol.">
        <title>The Global Catalogue of Microorganisms (GCM) 10K type strain sequencing project: providing services to taxonomists for standard genome sequencing and annotation.</title>
        <authorList>
            <consortium name="The Broad Institute Genomics Platform"/>
            <consortium name="The Broad Institute Genome Sequencing Center for Infectious Disease"/>
            <person name="Wu L."/>
            <person name="Ma J."/>
        </authorList>
    </citation>
    <scope>NUCLEOTIDE SEQUENCE [LARGE SCALE GENOMIC DNA]</scope>
    <source>
        <strain evidence="3">JCM 13501</strain>
    </source>
</reference>
<dbReference type="Pfam" id="PF02661">
    <property type="entry name" value="Fic"/>
    <property type="match status" value="1"/>
</dbReference>
<evidence type="ECO:0000313" key="2">
    <source>
        <dbReference type="EMBL" id="GGM30311.1"/>
    </source>
</evidence>